<organism evidence="5 6">
    <name type="scientific">Rotaria socialis</name>
    <dbReference type="NCBI Taxonomy" id="392032"/>
    <lineage>
        <taxon>Eukaryota</taxon>
        <taxon>Metazoa</taxon>
        <taxon>Spiralia</taxon>
        <taxon>Gnathifera</taxon>
        <taxon>Rotifera</taxon>
        <taxon>Eurotatoria</taxon>
        <taxon>Bdelloidea</taxon>
        <taxon>Philodinida</taxon>
        <taxon>Philodinidae</taxon>
        <taxon>Rotaria</taxon>
    </lineage>
</organism>
<dbReference type="Proteomes" id="UP000663825">
    <property type="component" value="Unassembled WGS sequence"/>
</dbReference>
<dbReference type="AlphaFoldDB" id="A0A817PEJ5"/>
<evidence type="ECO:0000313" key="6">
    <source>
        <dbReference type="Proteomes" id="UP000663825"/>
    </source>
</evidence>
<dbReference type="PANTHER" id="PTHR31279:SF58">
    <property type="entry name" value="PROTEIN EXORDIUM-LIKE 2"/>
    <property type="match status" value="1"/>
</dbReference>
<keyword evidence="2" id="KW-0964">Secreted</keyword>
<protein>
    <submittedName>
        <fullName evidence="5">Uncharacterized protein</fullName>
    </submittedName>
</protein>
<comment type="subcellular location">
    <subcellularLocation>
        <location evidence="1">Secreted</location>
    </subcellularLocation>
</comment>
<dbReference type="EMBL" id="CAJNXB010001322">
    <property type="protein sequence ID" value="CAF3157997.1"/>
    <property type="molecule type" value="Genomic_DNA"/>
</dbReference>
<proteinExistence type="inferred from homology"/>
<dbReference type="InterPro" id="IPR006766">
    <property type="entry name" value="EXORDIUM-like"/>
</dbReference>
<evidence type="ECO:0000313" key="5">
    <source>
        <dbReference type="EMBL" id="CAF3157997.1"/>
    </source>
</evidence>
<reference evidence="5" key="1">
    <citation type="submission" date="2021-02" db="EMBL/GenBank/DDBJ databases">
        <authorList>
            <person name="Nowell W R."/>
        </authorList>
    </citation>
    <scope>NUCLEOTIDE SEQUENCE</scope>
</reference>
<sequence>MADMNISEYWLPQPFSFWFTCYSKLHQSYRIPRTTTTPPSQLDSPLVHELYDPLIHNGVTAVSTSPILYNMGGGVLTGATKIYILYYGSWNANQKTIAETFLSHVGTTSWFNIEKTYYYRASSISPKVYIKGPKNGQVPNDSQGLYLLLSSSDVSEGSAEAGGTFCVNYCEYHLNFYVDNVAYVLGFIGNLQKCINGSGSTNPTNSPNGDAGVDAMVSVIAHELVDTMSDPFGSAWFGATGNENADKCAWAFGSLTRLSNGPSCSVLVGGRYYLIQQNWNANTQTCAMAA</sequence>
<comment type="similarity">
    <text evidence="4">Belongs to the EXORDIUM family.</text>
</comment>
<accession>A0A817PEJ5</accession>
<dbReference type="Pfam" id="PF04674">
    <property type="entry name" value="Phi_1"/>
    <property type="match status" value="1"/>
</dbReference>
<dbReference type="GO" id="GO:0005576">
    <property type="term" value="C:extracellular region"/>
    <property type="evidence" value="ECO:0007669"/>
    <property type="project" value="UniProtKB-SubCell"/>
</dbReference>
<gene>
    <name evidence="5" type="ORF">TIS948_LOCUS10089</name>
</gene>
<keyword evidence="3" id="KW-0732">Signal</keyword>
<dbReference type="PANTHER" id="PTHR31279">
    <property type="entry name" value="PROTEIN EXORDIUM-LIKE 5"/>
    <property type="match status" value="1"/>
</dbReference>
<evidence type="ECO:0000256" key="2">
    <source>
        <dbReference type="ARBA" id="ARBA00022525"/>
    </source>
</evidence>
<dbReference type="OrthoDB" id="10057066at2759"/>
<evidence type="ECO:0000256" key="3">
    <source>
        <dbReference type="ARBA" id="ARBA00022729"/>
    </source>
</evidence>
<evidence type="ECO:0000256" key="1">
    <source>
        <dbReference type="ARBA" id="ARBA00004613"/>
    </source>
</evidence>
<evidence type="ECO:0000256" key="4">
    <source>
        <dbReference type="ARBA" id="ARBA00023591"/>
    </source>
</evidence>
<comment type="caution">
    <text evidence="5">The sequence shown here is derived from an EMBL/GenBank/DDBJ whole genome shotgun (WGS) entry which is preliminary data.</text>
</comment>
<name>A0A817PEJ5_9BILA</name>